<sequence length="200" mass="21838">MQQSLDGVVVKKRKKQKIAEEITNLNPVSSEIGVFDKDVNTGMELTGVSDAIDPVSSLLVSGEDGVGKKGGERRKRGRGRGRGSVTNAKAVVTMGSVMPLSGGKRKNDHIHMAIGRVDENEKQDPISFDSNNTLKDWVKGKDLCSEDFDTLNWMAVDPPSDNARLLGTSHSEIEDLGAGFDDYEIFNRVKEGEEENVESM</sequence>
<comment type="caution">
    <text evidence="2">The sequence shown here is derived from an EMBL/GenBank/DDBJ whole genome shotgun (WGS) entry which is preliminary data.</text>
</comment>
<dbReference type="AlphaFoldDB" id="A0A8T2XW25"/>
<evidence type="ECO:0000256" key="1">
    <source>
        <dbReference type="SAM" id="MobiDB-lite"/>
    </source>
</evidence>
<evidence type="ECO:0000313" key="3">
    <source>
        <dbReference type="Proteomes" id="UP000807159"/>
    </source>
</evidence>
<reference evidence="2" key="1">
    <citation type="journal article" date="2021" name="J. Hered.">
        <title>Genome Assembly of Salicaceae Populus deltoides (Eastern Cottonwood) I-69 Based on Nanopore Sequencing and Hi-C Technologies.</title>
        <authorList>
            <person name="Bai S."/>
            <person name="Wu H."/>
            <person name="Zhang J."/>
            <person name="Pan Z."/>
            <person name="Zhao W."/>
            <person name="Li Z."/>
            <person name="Tong C."/>
        </authorList>
    </citation>
    <scope>NUCLEOTIDE SEQUENCE</scope>
    <source>
        <tissue evidence="2">Leaf</tissue>
    </source>
</reference>
<accession>A0A8T2XW25</accession>
<dbReference type="EMBL" id="JACEGQ020000010">
    <property type="protein sequence ID" value="KAH8497053.1"/>
    <property type="molecule type" value="Genomic_DNA"/>
</dbReference>
<name>A0A8T2XW25_POPDE</name>
<gene>
    <name evidence="2" type="ORF">H0E87_019667</name>
</gene>
<evidence type="ECO:0000313" key="2">
    <source>
        <dbReference type="EMBL" id="KAH8497053.1"/>
    </source>
</evidence>
<dbReference type="Proteomes" id="UP000807159">
    <property type="component" value="Chromosome 10"/>
</dbReference>
<protein>
    <submittedName>
        <fullName evidence="2">Uncharacterized protein</fullName>
    </submittedName>
</protein>
<keyword evidence="3" id="KW-1185">Reference proteome</keyword>
<proteinExistence type="predicted"/>
<feature type="compositionally biased region" description="Basic residues" evidence="1">
    <location>
        <begin position="71"/>
        <end position="81"/>
    </location>
</feature>
<organism evidence="2 3">
    <name type="scientific">Populus deltoides</name>
    <name type="common">Eastern poplar</name>
    <name type="synonym">Eastern cottonwood</name>
    <dbReference type="NCBI Taxonomy" id="3696"/>
    <lineage>
        <taxon>Eukaryota</taxon>
        <taxon>Viridiplantae</taxon>
        <taxon>Streptophyta</taxon>
        <taxon>Embryophyta</taxon>
        <taxon>Tracheophyta</taxon>
        <taxon>Spermatophyta</taxon>
        <taxon>Magnoliopsida</taxon>
        <taxon>eudicotyledons</taxon>
        <taxon>Gunneridae</taxon>
        <taxon>Pentapetalae</taxon>
        <taxon>rosids</taxon>
        <taxon>fabids</taxon>
        <taxon>Malpighiales</taxon>
        <taxon>Salicaceae</taxon>
        <taxon>Saliceae</taxon>
        <taxon>Populus</taxon>
    </lineage>
</organism>
<feature type="region of interest" description="Disordered" evidence="1">
    <location>
        <begin position="61"/>
        <end position="83"/>
    </location>
</feature>